<feature type="transmembrane region" description="Helical" evidence="1">
    <location>
        <begin position="47"/>
        <end position="66"/>
    </location>
</feature>
<feature type="domain" description="DUF6989" evidence="2">
    <location>
        <begin position="59"/>
        <end position="202"/>
    </location>
</feature>
<feature type="transmembrane region" description="Helical" evidence="1">
    <location>
        <begin position="86"/>
        <end position="105"/>
    </location>
</feature>
<dbReference type="InterPro" id="IPR054258">
    <property type="entry name" value="DUF6989"/>
</dbReference>
<dbReference type="EMBL" id="WPIK01000005">
    <property type="protein sequence ID" value="MVN21209.1"/>
    <property type="molecule type" value="Genomic_DNA"/>
</dbReference>
<dbReference type="AlphaFoldDB" id="A0A7K1SV36"/>
<protein>
    <recommendedName>
        <fullName evidence="2">DUF6989 domain-containing protein</fullName>
    </recommendedName>
</protein>
<comment type="caution">
    <text evidence="3">The sequence shown here is derived from an EMBL/GenBank/DDBJ whole genome shotgun (WGS) entry which is preliminary data.</text>
</comment>
<name>A0A7K1SV36_9SPHI</name>
<dbReference type="Pfam" id="PF22497">
    <property type="entry name" value="DUF6989"/>
    <property type="match status" value="1"/>
</dbReference>
<keyword evidence="1" id="KW-0812">Transmembrane</keyword>
<evidence type="ECO:0000313" key="3">
    <source>
        <dbReference type="EMBL" id="MVN21209.1"/>
    </source>
</evidence>
<dbReference type="RefSeq" id="WP_157565368.1">
    <property type="nucleotide sequence ID" value="NZ_WPIK01000005.1"/>
</dbReference>
<dbReference type="Proteomes" id="UP000462014">
    <property type="component" value="Unassembled WGS sequence"/>
</dbReference>
<keyword evidence="1" id="KW-1133">Transmembrane helix</keyword>
<keyword evidence="4" id="KW-1185">Reference proteome</keyword>
<feature type="transmembrane region" description="Helical" evidence="1">
    <location>
        <begin position="182"/>
        <end position="202"/>
    </location>
</feature>
<keyword evidence="1" id="KW-0472">Membrane</keyword>
<evidence type="ECO:0000313" key="4">
    <source>
        <dbReference type="Proteomes" id="UP000462014"/>
    </source>
</evidence>
<evidence type="ECO:0000259" key="2">
    <source>
        <dbReference type="Pfam" id="PF22497"/>
    </source>
</evidence>
<feature type="transmembrane region" description="Helical" evidence="1">
    <location>
        <begin position="112"/>
        <end position="130"/>
    </location>
</feature>
<feature type="transmembrane region" description="Helical" evidence="1">
    <location>
        <begin position="16"/>
        <end position="35"/>
    </location>
</feature>
<accession>A0A7K1SV36</accession>
<reference evidence="3 4" key="1">
    <citation type="submission" date="2019-12" db="EMBL/GenBank/DDBJ databases">
        <title>Mucilaginibacter sp. HMF7410 genome sequencing and assembly.</title>
        <authorList>
            <person name="Kang H."/>
            <person name="Cha I."/>
            <person name="Kim H."/>
            <person name="Joh K."/>
        </authorList>
    </citation>
    <scope>NUCLEOTIDE SEQUENCE [LARGE SCALE GENOMIC DNA]</scope>
    <source>
        <strain evidence="3 4">HMF7410</strain>
    </source>
</reference>
<feature type="transmembrane region" description="Helical" evidence="1">
    <location>
        <begin position="150"/>
        <end position="170"/>
    </location>
</feature>
<evidence type="ECO:0000256" key="1">
    <source>
        <dbReference type="SAM" id="Phobius"/>
    </source>
</evidence>
<proteinExistence type="predicted"/>
<organism evidence="3 4">
    <name type="scientific">Mucilaginibacter arboris</name>
    <dbReference type="NCBI Taxonomy" id="2682090"/>
    <lineage>
        <taxon>Bacteria</taxon>
        <taxon>Pseudomonadati</taxon>
        <taxon>Bacteroidota</taxon>
        <taxon>Sphingobacteriia</taxon>
        <taxon>Sphingobacteriales</taxon>
        <taxon>Sphingobacteriaceae</taxon>
        <taxon>Mucilaginibacter</taxon>
    </lineage>
</organism>
<gene>
    <name evidence="3" type="ORF">GO621_06640</name>
</gene>
<sequence>MIIAIGMLVYDSMKHIGWISAEHWGLVFFIVYLFYTAITFDKVYQLLCIFSIIAGFTELLADHYLVAYTNTLVYPLKEPALWSSPYYMPFSWAVVLIQIGYLGWLISKKTGVLISGLIMIAVSAVIIPLYESWAIKAGWWDYQHCKTWKSVPYYIFIAEGLLMFTVPWFLSKAENKNMVTIAGYGILQGLVMLFACIIAILITG</sequence>